<keyword evidence="2" id="KW-1185">Reference proteome</keyword>
<proteinExistence type="predicted"/>
<dbReference type="KEGG" id="samy:DB32_008385"/>
<gene>
    <name evidence="1" type="ORF">DB32_008385</name>
</gene>
<sequence>MRKSLRSSTAEPPPRRKGARIGGISLALVALSALVWRALEVEVPALVASQVRGELAELGLEDAQLRVEHVGLDGVRFADVRLAPDLEAESIDVAFDPFGDRGISMTIEGARWSTALDEDALRESTPARLLARAEPPRDAGGGGPAIDHVRIERSHVVLARADGAPIDVAIEGELAPGDTRGAIVLETEALGVWAISMHPRAHTLQIEARAASGETLDLEIVQRDDAVAWSLDGTLPRAIATRLAPAIELSAPPSLRARGTARGTTWTLDDGHLDVHVARAAHEIAEVQDAHVVLDATGELAPGLALDVRSHLHLASARIEDVRLERAVLAPRLDVERAIDGSIVAHARTDVGVKLGAFALGSEGSELRLHDVALALSPRGDRPMIARTSAGEVQITLHARARSPRGDGVLRASDVGAEGDVDVVLGDRPSLAAPLAIRVARLAQPDAELAMRDVRLELPIDLDEQRSIRARGRGRARHTAWAGVALGASEGTLALEGDRLALTLDGRASARAPYHVDVALGMESGRGHVDVEVPTEPIDANDALHRVFVEHCGARIVGRAGVSLHALLGPRAGAGEGRVTFEDVALENESGQLQATGVNGTLELAHLDPPVSAGADRVRWDALTLGGTISLREGSARIHFARPPHAGRTASGTVRREIVIAGAEAAVGGGRVEVAPFRVDPEAPSLALDLTLRGIELQRLATAVSSGRASGTGRLDGSMSLRVDLVSATPRIVLGRGRLSARGPGRVRIRELPASATPARGLDQLRDGEWIEQRVLAALADFEYSRLAFELQGEEGTTRLRARVQGRGARTPQELDLTLQVNGLQPVLDRSLVLLGSRPSQEPS</sequence>
<reference evidence="1 2" key="1">
    <citation type="submission" date="2015-03" db="EMBL/GenBank/DDBJ databases">
        <title>Genome assembly of Sandaracinus amylolyticus DSM 53668.</title>
        <authorList>
            <person name="Sharma G."/>
            <person name="Subramanian S."/>
        </authorList>
    </citation>
    <scope>NUCLEOTIDE SEQUENCE [LARGE SCALE GENOMIC DNA]</scope>
    <source>
        <strain evidence="1 2">DSM 53668</strain>
    </source>
</reference>
<dbReference type="EMBL" id="CP011125">
    <property type="protein sequence ID" value="AKF11236.1"/>
    <property type="molecule type" value="Genomic_DNA"/>
</dbReference>
<evidence type="ECO:0000313" key="1">
    <source>
        <dbReference type="EMBL" id="AKF11236.1"/>
    </source>
</evidence>
<accession>A0A0F6WA19</accession>
<evidence type="ECO:0000313" key="2">
    <source>
        <dbReference type="Proteomes" id="UP000034883"/>
    </source>
</evidence>
<dbReference type="Proteomes" id="UP000034883">
    <property type="component" value="Chromosome"/>
</dbReference>
<dbReference type="Pfam" id="PF11739">
    <property type="entry name" value="YdbH-like"/>
    <property type="match status" value="1"/>
</dbReference>
<organism evidence="1 2">
    <name type="scientific">Sandaracinus amylolyticus</name>
    <dbReference type="NCBI Taxonomy" id="927083"/>
    <lineage>
        <taxon>Bacteria</taxon>
        <taxon>Pseudomonadati</taxon>
        <taxon>Myxococcota</taxon>
        <taxon>Polyangia</taxon>
        <taxon>Polyangiales</taxon>
        <taxon>Sandaracinaceae</taxon>
        <taxon>Sandaracinus</taxon>
    </lineage>
</organism>
<dbReference type="AlphaFoldDB" id="A0A0F6WA19"/>
<dbReference type="RefSeq" id="WP_053238121.1">
    <property type="nucleotide sequence ID" value="NZ_CP011125.1"/>
</dbReference>
<dbReference type="InterPro" id="IPR021730">
    <property type="entry name" value="YdbH"/>
</dbReference>
<dbReference type="STRING" id="927083.DB32_008385"/>
<name>A0A0F6WA19_9BACT</name>
<protein>
    <submittedName>
        <fullName evidence="1">Uncharacterized protein</fullName>
    </submittedName>
</protein>